<sequence>MYAIVKTGGKQYRAEKGATLVVERLEGEVGAKLDLDEVLMVVADDSVKVGSPLVKGAKVKVEILAQAKAPKINAFNYKPKKNERKRWGHRQQMTHLKVTDVVSGG</sequence>
<dbReference type="EMBL" id="AP021858">
    <property type="protein sequence ID" value="BBO24948.1"/>
    <property type="molecule type" value="Genomic_DNA"/>
</dbReference>
<name>A0A809RE95_9BACT</name>
<dbReference type="GO" id="GO:1990904">
    <property type="term" value="C:ribonucleoprotein complex"/>
    <property type="evidence" value="ECO:0007669"/>
    <property type="project" value="UniProtKB-KW"/>
</dbReference>
<dbReference type="NCBIfam" id="TIGR00061">
    <property type="entry name" value="L21"/>
    <property type="match status" value="1"/>
</dbReference>
<proteinExistence type="inferred from homology"/>
<dbReference type="InterPro" id="IPR028909">
    <property type="entry name" value="bL21-like"/>
</dbReference>
<dbReference type="GO" id="GO:0003735">
    <property type="term" value="F:structural constituent of ribosome"/>
    <property type="evidence" value="ECO:0007669"/>
    <property type="project" value="InterPro"/>
</dbReference>
<reference evidence="6" key="1">
    <citation type="journal article" name="DNA Res.">
        <title>The physiological potential of anammox bacteria as revealed by their core genome structure.</title>
        <authorList>
            <person name="Okubo T."/>
            <person name="Toyoda A."/>
            <person name="Fukuhara K."/>
            <person name="Uchiyama I."/>
            <person name="Harigaya Y."/>
            <person name="Kuroiwa M."/>
            <person name="Suzuki T."/>
            <person name="Murakami Y."/>
            <person name="Suwa Y."/>
            <person name="Takami H."/>
        </authorList>
    </citation>
    <scope>NUCLEOTIDE SEQUENCE</scope>
    <source>
        <strain evidence="6">317325-2</strain>
    </source>
</reference>
<evidence type="ECO:0000256" key="5">
    <source>
        <dbReference type="RuleBase" id="RU000562"/>
    </source>
</evidence>
<dbReference type="InterPro" id="IPR001787">
    <property type="entry name" value="Ribosomal_bL21"/>
</dbReference>
<dbReference type="Proteomes" id="UP000662873">
    <property type="component" value="Chromosome"/>
</dbReference>
<keyword evidence="3 4" id="KW-0687">Ribonucleoprotein</keyword>
<comment type="similarity">
    <text evidence="1 4 5">Belongs to the bacterial ribosomal protein bL21 family.</text>
</comment>
<evidence type="ECO:0000313" key="6">
    <source>
        <dbReference type="EMBL" id="BBO24948.1"/>
    </source>
</evidence>
<dbReference type="Pfam" id="PF00829">
    <property type="entry name" value="Ribosomal_L21p"/>
    <property type="match status" value="1"/>
</dbReference>
<accession>A0A809RE95</accession>
<dbReference type="HAMAP" id="MF_01363">
    <property type="entry name" value="Ribosomal_bL21"/>
    <property type="match status" value="1"/>
</dbReference>
<evidence type="ECO:0000256" key="3">
    <source>
        <dbReference type="ARBA" id="ARBA00023274"/>
    </source>
</evidence>
<dbReference type="PANTHER" id="PTHR21349:SF0">
    <property type="entry name" value="LARGE RIBOSOMAL SUBUNIT PROTEIN BL21M"/>
    <property type="match status" value="1"/>
</dbReference>
<dbReference type="KEGG" id="npy:NPRO_25430"/>
<evidence type="ECO:0000256" key="1">
    <source>
        <dbReference type="ARBA" id="ARBA00008563"/>
    </source>
</evidence>
<dbReference type="AlphaFoldDB" id="A0A809RE95"/>
<protein>
    <recommendedName>
        <fullName evidence="4">Large ribosomal subunit protein bL21</fullName>
    </recommendedName>
</protein>
<keyword evidence="4 5" id="KW-0699">rRNA-binding</keyword>
<organism evidence="6 7">
    <name type="scientific">Candidatus Nitrosymbiomonas proteolyticus</name>
    <dbReference type="NCBI Taxonomy" id="2608984"/>
    <lineage>
        <taxon>Bacteria</taxon>
        <taxon>Bacillati</taxon>
        <taxon>Armatimonadota</taxon>
        <taxon>Armatimonadota incertae sedis</taxon>
        <taxon>Candidatus Nitrosymbiomonas</taxon>
    </lineage>
</organism>
<dbReference type="InterPro" id="IPR036164">
    <property type="entry name" value="bL21-like_sf"/>
</dbReference>
<dbReference type="GO" id="GO:0006412">
    <property type="term" value="P:translation"/>
    <property type="evidence" value="ECO:0007669"/>
    <property type="project" value="UniProtKB-UniRule"/>
</dbReference>
<keyword evidence="4 5" id="KW-0694">RNA-binding</keyword>
<dbReference type="PANTHER" id="PTHR21349">
    <property type="entry name" value="50S RIBOSOMAL PROTEIN L21"/>
    <property type="match status" value="1"/>
</dbReference>
<comment type="subunit">
    <text evidence="4">Part of the 50S ribosomal subunit. Contacts protein L20.</text>
</comment>
<keyword evidence="2 4" id="KW-0689">Ribosomal protein</keyword>
<dbReference type="SUPFAM" id="SSF141091">
    <property type="entry name" value="L21p-like"/>
    <property type="match status" value="1"/>
</dbReference>
<evidence type="ECO:0000313" key="7">
    <source>
        <dbReference type="Proteomes" id="UP000662873"/>
    </source>
</evidence>
<gene>
    <name evidence="4" type="primary">rplU</name>
    <name evidence="6" type="ORF">NPRO_25430</name>
</gene>
<dbReference type="GO" id="GO:0005840">
    <property type="term" value="C:ribosome"/>
    <property type="evidence" value="ECO:0007669"/>
    <property type="project" value="UniProtKB-KW"/>
</dbReference>
<dbReference type="GO" id="GO:0019843">
    <property type="term" value="F:rRNA binding"/>
    <property type="evidence" value="ECO:0007669"/>
    <property type="project" value="UniProtKB-UniRule"/>
</dbReference>
<comment type="function">
    <text evidence="4 5">This protein binds to 23S rRNA in the presence of protein L20.</text>
</comment>
<evidence type="ECO:0000256" key="4">
    <source>
        <dbReference type="HAMAP-Rule" id="MF_01363"/>
    </source>
</evidence>
<evidence type="ECO:0000256" key="2">
    <source>
        <dbReference type="ARBA" id="ARBA00022980"/>
    </source>
</evidence>
<dbReference type="GO" id="GO:0005737">
    <property type="term" value="C:cytoplasm"/>
    <property type="evidence" value="ECO:0007669"/>
    <property type="project" value="UniProtKB-ARBA"/>
</dbReference>